<evidence type="ECO:0000256" key="4">
    <source>
        <dbReference type="ARBA" id="ARBA00022692"/>
    </source>
</evidence>
<comment type="similarity">
    <text evidence="7">Belongs to the binding-protein-dependent transport system permease family.</text>
</comment>
<keyword evidence="2 7" id="KW-0813">Transport</keyword>
<evidence type="ECO:0000256" key="1">
    <source>
        <dbReference type="ARBA" id="ARBA00004651"/>
    </source>
</evidence>
<evidence type="ECO:0000313" key="9">
    <source>
        <dbReference type="EMBL" id="GGR16584.1"/>
    </source>
</evidence>
<evidence type="ECO:0000313" key="10">
    <source>
        <dbReference type="Proteomes" id="UP000658320"/>
    </source>
</evidence>
<sequence>MRFTAAGFTRAVSLLAVVATVGLLPWLSGRDPALTVLRARSAEQEPTQEALDAVRRDLGLDAGPLSLLGSWAAGLVRGDLGTSWVSGTDVLPSVTAGLQVSLALMGAALGVAVLLAVVLVAPVLVRGRASAGAGAAMLAAVPEFLLATVGLLVCGVWLGWLPTSGWQGPASMVLPAVALGVPAGGLLGRLVADALPAVLEERWVELWRGAGVSRARISAAALRRVLPPLVPQFGMAAVGLTGGAVAVETVFAVPGIGRTALGAAKSQDLPLLQGSVLALLLLGLVAGALAALVRRRLLGPALRDASLALPPPRPVRTHPAIPLTLAAVLLTTIGWGLLRDPYAVNTAARLASPSWAHPLGTDGLGRDVLARLGHGAAATVGTAAAVCLFSLILSLALGFLPGVAAGAADIANALPPVIVGILVAAAAGPGTGGAALAVGAISWPPLSAHAAALVQEVRASAFLTAQRAIGAPPSWILTRHVLPSVAAPVARHALLRLPGIALALASLGFLGLGAQPPAPEWGLLLDESRAYVERAPWAALAPAIALALLAGLAVSGAAYAQGRRGTVSATARKETPVGVV</sequence>
<feature type="transmembrane region" description="Helical" evidence="7">
    <location>
        <begin position="137"/>
        <end position="160"/>
    </location>
</feature>
<evidence type="ECO:0000256" key="7">
    <source>
        <dbReference type="RuleBase" id="RU363032"/>
    </source>
</evidence>
<comment type="subcellular location">
    <subcellularLocation>
        <location evidence="1 7">Cell membrane</location>
        <topology evidence="1 7">Multi-pass membrane protein</topology>
    </subcellularLocation>
</comment>
<comment type="caution">
    <text evidence="9">The sequence shown here is derived from an EMBL/GenBank/DDBJ whole genome shotgun (WGS) entry which is preliminary data.</text>
</comment>
<feature type="domain" description="ABC transmembrane type-1" evidence="8">
    <location>
        <begin position="372"/>
        <end position="558"/>
    </location>
</feature>
<feature type="transmembrane region" description="Helical" evidence="7">
    <location>
        <begin position="7"/>
        <end position="27"/>
    </location>
</feature>
<keyword evidence="3" id="KW-1003">Cell membrane</keyword>
<protein>
    <submittedName>
        <fullName evidence="9">ABC transporter permease</fullName>
    </submittedName>
</protein>
<evidence type="ECO:0000256" key="6">
    <source>
        <dbReference type="ARBA" id="ARBA00023136"/>
    </source>
</evidence>
<dbReference type="AlphaFoldDB" id="A0A918CC01"/>
<reference evidence="9" key="1">
    <citation type="journal article" date="2014" name="Int. J. Syst. Evol. Microbiol.">
        <title>Complete genome sequence of Corynebacterium casei LMG S-19264T (=DSM 44701T), isolated from a smear-ripened cheese.</title>
        <authorList>
            <consortium name="US DOE Joint Genome Institute (JGI-PGF)"/>
            <person name="Walter F."/>
            <person name="Albersmeier A."/>
            <person name="Kalinowski J."/>
            <person name="Ruckert C."/>
        </authorList>
    </citation>
    <scope>NUCLEOTIDE SEQUENCE</scope>
    <source>
        <strain evidence="9">JCM 4346</strain>
    </source>
</reference>
<feature type="transmembrane region" description="Helical" evidence="7">
    <location>
        <begin position="233"/>
        <end position="256"/>
    </location>
</feature>
<feature type="transmembrane region" description="Helical" evidence="7">
    <location>
        <begin position="376"/>
        <end position="400"/>
    </location>
</feature>
<evidence type="ECO:0000256" key="2">
    <source>
        <dbReference type="ARBA" id="ARBA00022448"/>
    </source>
</evidence>
<dbReference type="PANTHER" id="PTHR43386:SF1">
    <property type="entry name" value="D,D-DIPEPTIDE TRANSPORT SYSTEM PERMEASE PROTEIN DDPC-RELATED"/>
    <property type="match status" value="1"/>
</dbReference>
<dbReference type="InterPro" id="IPR000515">
    <property type="entry name" value="MetI-like"/>
</dbReference>
<keyword evidence="4 7" id="KW-0812">Transmembrane</keyword>
<dbReference type="RefSeq" id="WP_189937470.1">
    <property type="nucleotide sequence ID" value="NZ_BMSX01000007.1"/>
</dbReference>
<feature type="transmembrane region" description="Helical" evidence="7">
    <location>
        <begin position="535"/>
        <end position="560"/>
    </location>
</feature>
<evidence type="ECO:0000259" key="8">
    <source>
        <dbReference type="PROSITE" id="PS50928"/>
    </source>
</evidence>
<keyword evidence="5 7" id="KW-1133">Transmembrane helix</keyword>
<feature type="transmembrane region" description="Helical" evidence="7">
    <location>
        <begin position="493"/>
        <end position="515"/>
    </location>
</feature>
<accession>A0A918CC01</accession>
<dbReference type="InterPro" id="IPR050366">
    <property type="entry name" value="BP-dependent_transpt_permease"/>
</dbReference>
<dbReference type="Proteomes" id="UP000658320">
    <property type="component" value="Unassembled WGS sequence"/>
</dbReference>
<dbReference type="Pfam" id="PF00528">
    <property type="entry name" value="BPD_transp_1"/>
    <property type="match status" value="2"/>
</dbReference>
<feature type="transmembrane region" description="Helical" evidence="7">
    <location>
        <begin position="172"/>
        <end position="192"/>
    </location>
</feature>
<keyword evidence="10" id="KW-1185">Reference proteome</keyword>
<evidence type="ECO:0000256" key="3">
    <source>
        <dbReference type="ARBA" id="ARBA00022475"/>
    </source>
</evidence>
<dbReference type="PROSITE" id="PS50928">
    <property type="entry name" value="ABC_TM1"/>
    <property type="match status" value="1"/>
</dbReference>
<dbReference type="EMBL" id="BMSX01000007">
    <property type="protein sequence ID" value="GGR16584.1"/>
    <property type="molecule type" value="Genomic_DNA"/>
</dbReference>
<keyword evidence="6 7" id="KW-0472">Membrane</keyword>
<feature type="transmembrane region" description="Helical" evidence="7">
    <location>
        <begin position="276"/>
        <end position="293"/>
    </location>
</feature>
<proteinExistence type="inferred from homology"/>
<dbReference type="PANTHER" id="PTHR43386">
    <property type="entry name" value="OLIGOPEPTIDE TRANSPORT SYSTEM PERMEASE PROTEIN APPC"/>
    <property type="match status" value="1"/>
</dbReference>
<dbReference type="GO" id="GO:0005886">
    <property type="term" value="C:plasma membrane"/>
    <property type="evidence" value="ECO:0007669"/>
    <property type="project" value="UniProtKB-SubCell"/>
</dbReference>
<dbReference type="InterPro" id="IPR035906">
    <property type="entry name" value="MetI-like_sf"/>
</dbReference>
<organism evidence="9 10">
    <name type="scientific">Streptomyces aurantiogriseus</name>
    <dbReference type="NCBI Taxonomy" id="66870"/>
    <lineage>
        <taxon>Bacteria</taxon>
        <taxon>Bacillati</taxon>
        <taxon>Actinomycetota</taxon>
        <taxon>Actinomycetes</taxon>
        <taxon>Kitasatosporales</taxon>
        <taxon>Streptomycetaceae</taxon>
        <taxon>Streptomyces</taxon>
    </lineage>
</organism>
<name>A0A918CC01_9ACTN</name>
<feature type="transmembrane region" description="Helical" evidence="7">
    <location>
        <begin position="102"/>
        <end position="125"/>
    </location>
</feature>
<evidence type="ECO:0000256" key="5">
    <source>
        <dbReference type="ARBA" id="ARBA00022989"/>
    </source>
</evidence>
<reference evidence="9" key="2">
    <citation type="submission" date="2020-09" db="EMBL/GenBank/DDBJ databases">
        <authorList>
            <person name="Sun Q."/>
            <person name="Ohkuma M."/>
        </authorList>
    </citation>
    <scope>NUCLEOTIDE SEQUENCE</scope>
    <source>
        <strain evidence="9">JCM 4346</strain>
    </source>
</reference>
<gene>
    <name evidence="9" type="ORF">GCM10010251_35880</name>
</gene>
<dbReference type="SUPFAM" id="SSF161098">
    <property type="entry name" value="MetI-like"/>
    <property type="match status" value="1"/>
</dbReference>
<dbReference type="GO" id="GO:0055085">
    <property type="term" value="P:transmembrane transport"/>
    <property type="evidence" value="ECO:0007669"/>
    <property type="project" value="InterPro"/>
</dbReference>